<dbReference type="EnsemblMetazoa" id="AFAF004040-RA">
    <property type="protein sequence ID" value="AFAF004040-PA"/>
    <property type="gene ID" value="AFAF004040"/>
</dbReference>
<feature type="transmembrane region" description="Helical" evidence="12">
    <location>
        <begin position="56"/>
        <end position="75"/>
    </location>
</feature>
<organism evidence="13 14">
    <name type="scientific">Anopheles farauti</name>
    <dbReference type="NCBI Taxonomy" id="69004"/>
    <lineage>
        <taxon>Eukaryota</taxon>
        <taxon>Metazoa</taxon>
        <taxon>Ecdysozoa</taxon>
        <taxon>Arthropoda</taxon>
        <taxon>Hexapoda</taxon>
        <taxon>Insecta</taxon>
        <taxon>Pterygota</taxon>
        <taxon>Neoptera</taxon>
        <taxon>Endopterygota</taxon>
        <taxon>Diptera</taxon>
        <taxon>Nematocera</taxon>
        <taxon>Culicoidea</taxon>
        <taxon>Culicidae</taxon>
        <taxon>Anophelinae</taxon>
        <taxon>Anopheles</taxon>
    </lineage>
</organism>
<reference evidence="14" key="1">
    <citation type="submission" date="2014-01" db="EMBL/GenBank/DDBJ databases">
        <title>The Genome Sequence of Anopheles farauti FAR1 (V2).</title>
        <authorList>
            <consortium name="The Broad Institute Genomics Platform"/>
            <person name="Neafsey D.E."/>
            <person name="Besansky N."/>
            <person name="Howell P."/>
            <person name="Walton C."/>
            <person name="Young S.K."/>
            <person name="Zeng Q."/>
            <person name="Gargeya S."/>
            <person name="Fitzgerald M."/>
            <person name="Haas B."/>
            <person name="Abouelleil A."/>
            <person name="Allen A.W."/>
            <person name="Alvarado L."/>
            <person name="Arachchi H.M."/>
            <person name="Berlin A.M."/>
            <person name="Chapman S.B."/>
            <person name="Gainer-Dewar J."/>
            <person name="Goldberg J."/>
            <person name="Griggs A."/>
            <person name="Gujja S."/>
            <person name="Hansen M."/>
            <person name="Howarth C."/>
            <person name="Imamovic A."/>
            <person name="Ireland A."/>
            <person name="Larimer J."/>
            <person name="McCowan C."/>
            <person name="Murphy C."/>
            <person name="Pearson M."/>
            <person name="Poon T.W."/>
            <person name="Priest M."/>
            <person name="Roberts A."/>
            <person name="Saif S."/>
            <person name="Shea T."/>
            <person name="Sisk P."/>
            <person name="Sykes S."/>
            <person name="Wortman J."/>
            <person name="Nusbaum C."/>
            <person name="Birren B."/>
        </authorList>
    </citation>
    <scope>NUCLEOTIDE SEQUENCE [LARGE SCALE GENOMIC DNA]</scope>
    <source>
        <strain evidence="14">FAR1</strain>
    </source>
</reference>
<dbReference type="InterPro" id="IPR019775">
    <property type="entry name" value="WD40_repeat_CS"/>
</dbReference>
<evidence type="ECO:0000256" key="6">
    <source>
        <dbReference type="ARBA" id="ARBA00022737"/>
    </source>
</evidence>
<keyword evidence="7 12" id="KW-1133">Transmembrane helix</keyword>
<dbReference type="InterPro" id="IPR036322">
    <property type="entry name" value="WD40_repeat_dom_sf"/>
</dbReference>
<evidence type="ECO:0000256" key="9">
    <source>
        <dbReference type="ARBA" id="ARBA00023170"/>
    </source>
</evidence>
<accession>A0A182Q6I9</accession>
<dbReference type="EMBL" id="AXCN02002128">
    <property type="status" value="NOT_ANNOTATED_CDS"/>
    <property type="molecule type" value="Genomic_DNA"/>
</dbReference>
<feature type="transmembrane region" description="Helical" evidence="12">
    <location>
        <begin position="81"/>
        <end position="99"/>
    </location>
</feature>
<keyword evidence="3" id="KW-0716">Sensory transduction</keyword>
<feature type="transmembrane region" description="Helical" evidence="12">
    <location>
        <begin position="196"/>
        <end position="222"/>
    </location>
</feature>
<dbReference type="InterPro" id="IPR001680">
    <property type="entry name" value="WD40_rpt"/>
</dbReference>
<dbReference type="Gene3D" id="2.130.10.10">
    <property type="entry name" value="YVTN repeat-like/Quinoprotein amine dehydrogenase"/>
    <property type="match status" value="2"/>
</dbReference>
<keyword evidence="2 11" id="KW-0853">WD repeat</keyword>
<keyword evidence="8 12" id="KW-0472">Membrane</keyword>
<dbReference type="PROSITE" id="PS00678">
    <property type="entry name" value="WD_REPEATS_1"/>
    <property type="match status" value="1"/>
</dbReference>
<dbReference type="Pfam" id="PF00400">
    <property type="entry name" value="WD40"/>
    <property type="match status" value="1"/>
</dbReference>
<dbReference type="SMART" id="SM00320">
    <property type="entry name" value="WD40"/>
    <property type="match status" value="4"/>
</dbReference>
<dbReference type="VEuPathDB" id="VectorBase:AFAF004040"/>
<dbReference type="PANTHER" id="PTHR19854:SF1">
    <property type="entry name" value="GUANINE NUCLEOTIDE-BINDING PROTEIN SUBUNIT BETA-LIKE PROTEIN 1"/>
    <property type="match status" value="1"/>
</dbReference>
<evidence type="ECO:0000256" key="4">
    <source>
        <dbReference type="ARBA" id="ARBA00022692"/>
    </source>
</evidence>
<dbReference type="InterPro" id="IPR015943">
    <property type="entry name" value="WD40/YVTN_repeat-like_dom_sf"/>
</dbReference>
<evidence type="ECO:0000313" key="14">
    <source>
        <dbReference type="Proteomes" id="UP000075886"/>
    </source>
</evidence>
<dbReference type="GO" id="GO:0007165">
    <property type="term" value="P:signal transduction"/>
    <property type="evidence" value="ECO:0007669"/>
    <property type="project" value="UniProtKB-KW"/>
</dbReference>
<evidence type="ECO:0000256" key="10">
    <source>
        <dbReference type="ARBA" id="ARBA00023224"/>
    </source>
</evidence>
<evidence type="ECO:0000256" key="5">
    <source>
        <dbReference type="ARBA" id="ARBA00022725"/>
    </source>
</evidence>
<keyword evidence="6" id="KW-0677">Repeat</keyword>
<keyword evidence="14" id="KW-1185">Reference proteome</keyword>
<evidence type="ECO:0000256" key="2">
    <source>
        <dbReference type="ARBA" id="ARBA00022574"/>
    </source>
</evidence>
<proteinExistence type="predicted"/>
<dbReference type="PANTHER" id="PTHR19854">
    <property type="entry name" value="TRANSDUCIN BETA-LIKE 3"/>
    <property type="match status" value="1"/>
</dbReference>
<dbReference type="PROSITE" id="PS50082">
    <property type="entry name" value="WD_REPEATS_2"/>
    <property type="match status" value="1"/>
</dbReference>
<dbReference type="InterPro" id="IPR004117">
    <property type="entry name" value="7tm6_olfct_rcpt"/>
</dbReference>
<evidence type="ECO:0000256" key="1">
    <source>
        <dbReference type="ARBA" id="ARBA00004141"/>
    </source>
</evidence>
<dbReference type="GO" id="GO:0016020">
    <property type="term" value="C:membrane"/>
    <property type="evidence" value="ECO:0007669"/>
    <property type="project" value="UniProtKB-SubCell"/>
</dbReference>
<keyword evidence="10" id="KW-0807">Transducer</keyword>
<dbReference type="SUPFAM" id="SSF50978">
    <property type="entry name" value="WD40 repeat-like"/>
    <property type="match status" value="1"/>
</dbReference>
<sequence>MYIVERYRALVKYYLERRTCDTRVQLKLLMQYNNDFAGLIGLNAFSPNYSPANPRFRLLMLDFILFCAINLHNLNASYGDLVNFMYCLVSILYVGIAIVKMNVFIRHNRLIAKLLRFSNEFYERFNGDAEQNRLLGAFTLDTYLLALLFAFCSMSAAALIFVYSLVWSLTVEYALPFGFFIPRLEIEQLKGFLINFAYQLLQCFLLVTGLVPSEIAFFIFVLQACLQVDMLQLELERLGKLSAANRDGQHNVEIRKRIQTIIQHHIDHVDFVKSLCNLFELHYFVVFGCIFGQLVCIVVVVVTTNRTAYQLTVGSSPILSLAHTTDNTLVTQEKEGTVKLWSLSNAEYVRQHEISTEHVGFCRVVLDPLTNTVIIPRTGAAISVLCGKTMNEMMSFTPTAEHEKRLSFGTVMCVQPIEICGQWYLLAGYESGSIAMWDYRTGQLIDAASLFTTDGADCLQTLDYDPITNRGVGGGSADKLAIFSIDFKTQKIVAKGEIAIKNAGVHRVRIRKDLKVFVSAGWDGRLRIFSWKSLRPLAVLTEHKGEVLDVAYSDGKVTMWNAPVMAAAGSDGQISLWDLYK</sequence>
<dbReference type="AlphaFoldDB" id="A0A182Q6I9"/>
<evidence type="ECO:0000256" key="11">
    <source>
        <dbReference type="PROSITE-ProRule" id="PRU00221"/>
    </source>
</evidence>
<dbReference type="Proteomes" id="UP000075886">
    <property type="component" value="Unassembled WGS sequence"/>
</dbReference>
<evidence type="ECO:0000256" key="3">
    <source>
        <dbReference type="ARBA" id="ARBA00022606"/>
    </source>
</evidence>
<keyword evidence="4 12" id="KW-0812">Transmembrane</keyword>
<dbReference type="GO" id="GO:0004984">
    <property type="term" value="F:olfactory receptor activity"/>
    <property type="evidence" value="ECO:0007669"/>
    <property type="project" value="InterPro"/>
</dbReference>
<name>A0A182Q6I9_9DIPT</name>
<keyword evidence="9" id="KW-0675">Receptor</keyword>
<feature type="transmembrane region" description="Helical" evidence="12">
    <location>
        <begin position="143"/>
        <end position="166"/>
    </location>
</feature>
<dbReference type="GO" id="GO:0005549">
    <property type="term" value="F:odorant binding"/>
    <property type="evidence" value="ECO:0007669"/>
    <property type="project" value="InterPro"/>
</dbReference>
<evidence type="ECO:0000313" key="13">
    <source>
        <dbReference type="EnsemblMetazoa" id="AFAF004040-PA"/>
    </source>
</evidence>
<keyword evidence="5" id="KW-0552">Olfaction</keyword>
<evidence type="ECO:0000256" key="12">
    <source>
        <dbReference type="SAM" id="Phobius"/>
    </source>
</evidence>
<comment type="subcellular location">
    <subcellularLocation>
        <location evidence="1">Membrane</location>
        <topology evidence="1">Multi-pass membrane protein</topology>
    </subcellularLocation>
</comment>
<feature type="transmembrane region" description="Helical" evidence="12">
    <location>
        <begin position="281"/>
        <end position="302"/>
    </location>
</feature>
<reference evidence="13" key="2">
    <citation type="submission" date="2020-05" db="UniProtKB">
        <authorList>
            <consortium name="EnsemblMetazoa"/>
        </authorList>
    </citation>
    <scope>IDENTIFICATION</scope>
    <source>
        <strain evidence="13">FAR1</strain>
    </source>
</reference>
<feature type="repeat" description="WD" evidence="11">
    <location>
        <begin position="540"/>
        <end position="581"/>
    </location>
</feature>
<dbReference type="Pfam" id="PF02949">
    <property type="entry name" value="7tm_6"/>
    <property type="match status" value="1"/>
</dbReference>
<dbReference type="PROSITE" id="PS50294">
    <property type="entry name" value="WD_REPEATS_REGION"/>
    <property type="match status" value="1"/>
</dbReference>
<protein>
    <submittedName>
        <fullName evidence="13">Uncharacterized protein</fullName>
    </submittedName>
</protein>
<evidence type="ECO:0000256" key="8">
    <source>
        <dbReference type="ARBA" id="ARBA00023136"/>
    </source>
</evidence>
<dbReference type="STRING" id="69004.A0A182Q6I9"/>
<evidence type="ECO:0000256" key="7">
    <source>
        <dbReference type="ARBA" id="ARBA00022989"/>
    </source>
</evidence>